<name>A0ACC3MUX2_9PEZI</name>
<dbReference type="Proteomes" id="UP001281147">
    <property type="component" value="Unassembled WGS sequence"/>
</dbReference>
<accession>A0ACC3MUX2</accession>
<evidence type="ECO:0000313" key="2">
    <source>
        <dbReference type="Proteomes" id="UP001281147"/>
    </source>
</evidence>
<protein>
    <submittedName>
        <fullName evidence="1">Uncharacterized protein</fullName>
    </submittedName>
</protein>
<keyword evidence="2" id="KW-1185">Reference proteome</keyword>
<sequence length="117" mass="12615">MSAQKVQIQFSDDQTGKNVDLQVNPNGNSRELAKLLDDTSIESEGFLTSIQLLEHRQGVTLVVKKNNKVIAEAKGDGDNYANFERKADGVGVMVEDNGPPVASGGNSDIDWFGQVGH</sequence>
<reference evidence="1" key="1">
    <citation type="submission" date="2023-07" db="EMBL/GenBank/DDBJ databases">
        <title>Black Yeasts Isolated from many extreme environments.</title>
        <authorList>
            <person name="Coleine C."/>
            <person name="Stajich J.E."/>
            <person name="Selbmann L."/>
        </authorList>
    </citation>
    <scope>NUCLEOTIDE SEQUENCE</scope>
    <source>
        <strain evidence="1">CCFEE 5714</strain>
    </source>
</reference>
<comment type="caution">
    <text evidence="1">The sequence shown here is derived from an EMBL/GenBank/DDBJ whole genome shotgun (WGS) entry which is preliminary data.</text>
</comment>
<organism evidence="1 2">
    <name type="scientific">Vermiconidia calcicola</name>
    <dbReference type="NCBI Taxonomy" id="1690605"/>
    <lineage>
        <taxon>Eukaryota</taxon>
        <taxon>Fungi</taxon>
        <taxon>Dikarya</taxon>
        <taxon>Ascomycota</taxon>
        <taxon>Pezizomycotina</taxon>
        <taxon>Dothideomycetes</taxon>
        <taxon>Dothideomycetidae</taxon>
        <taxon>Mycosphaerellales</taxon>
        <taxon>Extremaceae</taxon>
        <taxon>Vermiconidia</taxon>
    </lineage>
</organism>
<dbReference type="EMBL" id="JAUTXU010000152">
    <property type="protein sequence ID" value="KAK3703368.1"/>
    <property type="molecule type" value="Genomic_DNA"/>
</dbReference>
<evidence type="ECO:0000313" key="1">
    <source>
        <dbReference type="EMBL" id="KAK3703368.1"/>
    </source>
</evidence>
<proteinExistence type="predicted"/>
<gene>
    <name evidence="1" type="ORF">LTR37_014474</name>
</gene>